<protein>
    <submittedName>
        <fullName evidence="3">Cry39ORF2 protein</fullName>
    </submittedName>
</protein>
<name>Q8VW63_BACTA</name>
<dbReference type="Pfam" id="PF17997">
    <property type="entry name" value="Cry1Ac_D5"/>
    <property type="match status" value="2"/>
</dbReference>
<evidence type="ECO:0000259" key="2">
    <source>
        <dbReference type="Pfam" id="PF21463"/>
    </source>
</evidence>
<dbReference type="EMBL" id="AB074413">
    <property type="protein sequence ID" value="BAB72017.1"/>
    <property type="molecule type" value="Genomic_DNA"/>
</dbReference>
<dbReference type="Gene3D" id="2.60.120.260">
    <property type="entry name" value="Galactose-binding domain-like"/>
    <property type="match status" value="2"/>
</dbReference>
<dbReference type="InterPro" id="IPR041587">
    <property type="entry name" value="Cry_V"/>
</dbReference>
<dbReference type="Pfam" id="PF21463">
    <property type="entry name" value="Cry1Ac_dom-VII"/>
    <property type="match status" value="1"/>
</dbReference>
<dbReference type="AlphaFoldDB" id="Q8VW63"/>
<proteinExistence type="predicted"/>
<feature type="domain" description="Pesticidal crystal protein Cry" evidence="1">
    <location>
        <begin position="58"/>
        <end position="152"/>
    </location>
</feature>
<evidence type="ECO:0000313" key="3">
    <source>
        <dbReference type="EMBL" id="BAB72017.1"/>
    </source>
</evidence>
<feature type="domain" description="Pesticidal crystal protein Cry" evidence="1">
    <location>
        <begin position="178"/>
        <end position="253"/>
    </location>
</feature>
<sequence length="558" mass="63360">MFISNIKNTLKIETTDYEIDQAAISIECMSNEHSSKEEMMLWDEVKQAKQLSWSRNLLYNGDFEDVSNGWKTSNTIEIRENSPVFKGHYLHMFGARDIDGTLFPTYIYQKIEESKLKPYTRYRVRGFVGSSKDLKLMVTRYGKEIDAMMNVPNDLAYMQPTPSCGDSRCESSSRYVSQGYPTPVTDGYASGRYACQSNRGTKHVKCHDRHPFDFHIDTGELDTNTNVGIDVLFKISNPDGYATLGNLEVIEEGPLTGEALTHVKQKEKKWKQHMEKKRWETQQAYDPAKQAVDALFTNEQELHYHITLDHIQNADRLIQAIPYVYHAWLPDAPGMNYDGYQGLNARIMQAYNLYDARNVITNGDFTQGLTGWHAAGKAMVQQMDGASVLVLSNWSAGVSQNLHVQEHHGYMLRVIAKKEGPGKGYVTMMDCNGNRETLKFTSCEEGYMTKTVEVFPESDRVRIEIGETEGTFYVDSIELLCMQGYASNNNPHTGNMYGQSYNGNYNQNTSDVYHQGYTNNYNQNSSNMYNQNYTHNDDLHSGCTCNQGHNSGCTCSQG</sequence>
<evidence type="ECO:0000259" key="1">
    <source>
        <dbReference type="Pfam" id="PF17997"/>
    </source>
</evidence>
<dbReference type="InterPro" id="IPR008979">
    <property type="entry name" value="Galactose-bd-like_sf"/>
</dbReference>
<reference evidence="3" key="1">
    <citation type="journal article" date="2002" name="J. Insect Biotechnol. Sericology">
        <title>Cloning and Expression of Novel Crystal Protein Genes cry39A and 39orf2 from Bacillus thuringiensis subsp. aizawai Bun1-14 Encoding Mosquitocidal Proteins.</title>
        <authorList>
            <person name="Ito T."/>
            <person name="Sahara K."/>
            <person name="Bando H."/>
            <person name="Asano S."/>
        </authorList>
    </citation>
    <scope>NUCLEOTIDE SEQUENCE</scope>
    <source>
        <strain evidence="3">Bun1-14</strain>
    </source>
</reference>
<organism evidence="3">
    <name type="scientific">Bacillus thuringiensis subsp. aizawai</name>
    <dbReference type="NCBI Taxonomy" id="1433"/>
    <lineage>
        <taxon>Bacteria</taxon>
        <taxon>Bacillati</taxon>
        <taxon>Bacillota</taxon>
        <taxon>Bacilli</taxon>
        <taxon>Bacillales</taxon>
        <taxon>Bacillaceae</taxon>
        <taxon>Bacillus</taxon>
        <taxon>Bacillus cereus group</taxon>
    </lineage>
</organism>
<gene>
    <name evidence="3" type="primary">39orf2</name>
</gene>
<accession>Q8VW63</accession>
<dbReference type="InterPro" id="IPR048645">
    <property type="entry name" value="Cry1Ac-like_dom-VII"/>
</dbReference>
<dbReference type="SUPFAM" id="SSF49785">
    <property type="entry name" value="Galactose-binding domain-like"/>
    <property type="match status" value="1"/>
</dbReference>
<feature type="domain" description="Cry1Ac-like" evidence="2">
    <location>
        <begin position="364"/>
        <end position="442"/>
    </location>
</feature>